<accession>A0A420H6P9</accession>
<evidence type="ECO:0000313" key="3">
    <source>
        <dbReference type="Proteomes" id="UP000286134"/>
    </source>
</evidence>
<keyword evidence="3" id="KW-1185">Reference proteome</keyword>
<organism evidence="2 3">
    <name type="scientific">Erysiphe neolycopersici</name>
    <dbReference type="NCBI Taxonomy" id="212602"/>
    <lineage>
        <taxon>Eukaryota</taxon>
        <taxon>Fungi</taxon>
        <taxon>Dikarya</taxon>
        <taxon>Ascomycota</taxon>
        <taxon>Pezizomycotina</taxon>
        <taxon>Leotiomycetes</taxon>
        <taxon>Erysiphales</taxon>
        <taxon>Erysiphaceae</taxon>
        <taxon>Erysiphe</taxon>
    </lineage>
</organism>
<dbReference type="Proteomes" id="UP000286134">
    <property type="component" value="Unassembled WGS sequence"/>
</dbReference>
<comment type="caution">
    <text evidence="2">The sequence shown here is derived from an EMBL/GenBank/DDBJ whole genome shotgun (WGS) entry which is preliminary data.</text>
</comment>
<feature type="region of interest" description="Disordered" evidence="1">
    <location>
        <begin position="235"/>
        <end position="269"/>
    </location>
</feature>
<proteinExistence type="predicted"/>
<dbReference type="EMBL" id="MCFK01010890">
    <property type="protein sequence ID" value="RKF53108.1"/>
    <property type="molecule type" value="Genomic_DNA"/>
</dbReference>
<dbReference type="AlphaFoldDB" id="A0A420H6P9"/>
<protein>
    <submittedName>
        <fullName evidence="2">Uncharacterized protein</fullName>
    </submittedName>
</protein>
<feature type="compositionally biased region" description="Basic and acidic residues" evidence="1">
    <location>
        <begin position="259"/>
        <end position="269"/>
    </location>
</feature>
<reference evidence="2 3" key="1">
    <citation type="journal article" date="2018" name="BMC Genomics">
        <title>Comparative genome analyses reveal sequence features reflecting distinct modes of host-adaptation between dicot and monocot powdery mildew.</title>
        <authorList>
            <person name="Wu Y."/>
            <person name="Ma X."/>
            <person name="Pan Z."/>
            <person name="Kale S.D."/>
            <person name="Song Y."/>
            <person name="King H."/>
            <person name="Zhang Q."/>
            <person name="Presley C."/>
            <person name="Deng X."/>
            <person name="Wei C.I."/>
            <person name="Xiao S."/>
        </authorList>
    </citation>
    <scope>NUCLEOTIDE SEQUENCE [LARGE SCALE GENOMIC DNA]</scope>
    <source>
        <strain evidence="2">UMSG2</strain>
    </source>
</reference>
<evidence type="ECO:0000313" key="2">
    <source>
        <dbReference type="EMBL" id="RKF53108.1"/>
    </source>
</evidence>
<sequence>MLLTYTRGSSIIDLNLWRRSGLEFIEGQGDSAPAVRNPIGRPAKSFKSTSFGGANVGYNYGLSPTVNPASIITSNSVFKTEPKLTSSVNETTVKQQKQEALKTISLSNDQKMIMPSNFKEANLISPKSEKVNETRPEFVKICEYVEDKIVKKVTKLNKRISKRKVGKLPGIPSINRLMSLRSAVKLNKIEKDNTDQTVVPVVPVIGKVKKHKIEQAVEQVPEIIKIGILNNKRNNDEIDKKLEEKSDRTSRDSIQNFNKDADKKIRPAN</sequence>
<feature type="compositionally biased region" description="Basic and acidic residues" evidence="1">
    <location>
        <begin position="235"/>
        <end position="251"/>
    </location>
</feature>
<evidence type="ECO:0000256" key="1">
    <source>
        <dbReference type="SAM" id="MobiDB-lite"/>
    </source>
</evidence>
<name>A0A420H6P9_9PEZI</name>
<gene>
    <name evidence="2" type="ORF">OnM2_108025</name>
</gene>